<dbReference type="SUPFAM" id="SSF51556">
    <property type="entry name" value="Metallo-dependent hydrolases"/>
    <property type="match status" value="1"/>
</dbReference>
<dbReference type="PIRSF" id="PIRSF001237">
    <property type="entry name" value="DHOdimr"/>
    <property type="match status" value="1"/>
</dbReference>
<dbReference type="HAMAP" id="MF_00219">
    <property type="entry name" value="PyrC_classII"/>
    <property type="match status" value="1"/>
</dbReference>
<dbReference type="GO" id="GO:0006221">
    <property type="term" value="P:pyrimidine nucleotide biosynthetic process"/>
    <property type="evidence" value="ECO:0007669"/>
    <property type="project" value="UniProtKB-KW"/>
</dbReference>
<dbReference type="PANTHER" id="PTHR43137:SF1">
    <property type="entry name" value="DIHYDROOROTASE"/>
    <property type="match status" value="1"/>
</dbReference>
<dbReference type="GO" id="GO:0004151">
    <property type="term" value="F:dihydroorotase activity"/>
    <property type="evidence" value="ECO:0007669"/>
    <property type="project" value="InterPro"/>
</dbReference>
<evidence type="ECO:0000256" key="2">
    <source>
        <dbReference type="ARBA" id="ARBA00022801"/>
    </source>
</evidence>
<name>A0AAN7W3D8_9SACH</name>
<evidence type="ECO:0000256" key="1">
    <source>
        <dbReference type="ARBA" id="ARBA00022723"/>
    </source>
</evidence>
<evidence type="ECO:0000313" key="5">
    <source>
        <dbReference type="EMBL" id="KAK5780336.1"/>
    </source>
</evidence>
<evidence type="ECO:0000256" key="3">
    <source>
        <dbReference type="ARBA" id="ARBA00022833"/>
    </source>
</evidence>
<dbReference type="PANTHER" id="PTHR43137">
    <property type="entry name" value="DIHYDROOROTASE"/>
    <property type="match status" value="1"/>
</dbReference>
<dbReference type="Proteomes" id="UP001306508">
    <property type="component" value="Unassembled WGS sequence"/>
</dbReference>
<evidence type="ECO:0008006" key="7">
    <source>
        <dbReference type="Google" id="ProtNLM"/>
    </source>
</evidence>
<keyword evidence="4" id="KW-0665">Pyrimidine biosynthesis</keyword>
<accession>A0AAN7W3D8</accession>
<sequence length="364" mass="40826">MTDSTEISLGLTCDMHVHLRDGEMCDLVTPMIRDGGVSVVYVMPNLQPPITSLEQVRQYKEKLQALSPKTTFLMSLYLSNKLDPQMVEQGAKKNLIHGIKCYPAGVTTNSSDSNVDPNDFSQFYPIFKVMERTGLVLNLHGEKPSSPQNDITVLNAEKHFLPALLKLHNDFPNLKIILEHATTKEAIETINKINENVADPNDIRVVGSITAHHLWITVDDWASNPINFCKPVAKLPADQHALISAAISGKPWFIFGSDSAPHPIQNKQRYCNVSAGIFTQRYALQYLAEIFAQHNSLDKLSGFVSKFPLQFYKINPNLIQSSNDNCILFKSKTKIENEFVSKDGNVTLIPFMSGHELDWDVKFV</sequence>
<evidence type="ECO:0000313" key="6">
    <source>
        <dbReference type="Proteomes" id="UP001306508"/>
    </source>
</evidence>
<gene>
    <name evidence="5" type="ORF">RI543_002092</name>
</gene>
<dbReference type="InterPro" id="IPR004721">
    <property type="entry name" value="DHOdimr"/>
</dbReference>
<dbReference type="PROSITE" id="PS00482">
    <property type="entry name" value="DIHYDROOROTASE_1"/>
    <property type="match status" value="1"/>
</dbReference>
<dbReference type="GO" id="GO:0006207">
    <property type="term" value="P:'de novo' pyrimidine nucleobase biosynthetic process"/>
    <property type="evidence" value="ECO:0007669"/>
    <property type="project" value="TreeGrafter"/>
</dbReference>
<keyword evidence="3" id="KW-0862">Zinc</keyword>
<dbReference type="GO" id="GO:0046872">
    <property type="term" value="F:metal ion binding"/>
    <property type="evidence" value="ECO:0007669"/>
    <property type="project" value="UniProtKB-KW"/>
</dbReference>
<comment type="caution">
    <text evidence="5">The sequence shown here is derived from an EMBL/GenBank/DDBJ whole genome shotgun (WGS) entry which is preliminary data.</text>
</comment>
<dbReference type="InterPro" id="IPR032466">
    <property type="entry name" value="Metal_Hydrolase"/>
</dbReference>
<proteinExistence type="inferred from homology"/>
<protein>
    <recommendedName>
        <fullName evidence="7">Dihydroorotase</fullName>
    </recommendedName>
</protein>
<keyword evidence="1" id="KW-0479">Metal-binding</keyword>
<organism evidence="5 6">
    <name type="scientific">Arxiozyma heterogenica</name>
    <dbReference type="NCBI Taxonomy" id="278026"/>
    <lineage>
        <taxon>Eukaryota</taxon>
        <taxon>Fungi</taxon>
        <taxon>Dikarya</taxon>
        <taxon>Ascomycota</taxon>
        <taxon>Saccharomycotina</taxon>
        <taxon>Saccharomycetes</taxon>
        <taxon>Saccharomycetales</taxon>
        <taxon>Saccharomycetaceae</taxon>
        <taxon>Arxiozyma</taxon>
    </lineage>
</organism>
<reference evidence="6" key="1">
    <citation type="submission" date="2023-07" db="EMBL/GenBank/DDBJ databases">
        <title>A draft genome of Kazachstania heterogenica Y-27499.</title>
        <authorList>
            <person name="Donic C."/>
            <person name="Kralova J.S."/>
            <person name="Fidel L."/>
            <person name="Ben-Dor S."/>
            <person name="Jung S."/>
        </authorList>
    </citation>
    <scope>NUCLEOTIDE SEQUENCE [LARGE SCALE GENOMIC DNA]</scope>
    <source>
        <strain evidence="6">Y27499</strain>
    </source>
</reference>
<dbReference type="GO" id="GO:0005737">
    <property type="term" value="C:cytoplasm"/>
    <property type="evidence" value="ECO:0007669"/>
    <property type="project" value="TreeGrafter"/>
</dbReference>
<dbReference type="InterPro" id="IPR002195">
    <property type="entry name" value="Dihydroorotase_CS"/>
</dbReference>
<dbReference type="AlphaFoldDB" id="A0AAN7W3D8"/>
<dbReference type="EMBL" id="JAWIZZ010000041">
    <property type="protein sequence ID" value="KAK5780336.1"/>
    <property type="molecule type" value="Genomic_DNA"/>
</dbReference>
<dbReference type="NCBIfam" id="TIGR00856">
    <property type="entry name" value="pyrC_dimer"/>
    <property type="match status" value="1"/>
</dbReference>
<dbReference type="Gene3D" id="3.20.20.140">
    <property type="entry name" value="Metal-dependent hydrolases"/>
    <property type="match status" value="1"/>
</dbReference>
<keyword evidence="2" id="KW-0378">Hydrolase</keyword>
<evidence type="ECO:0000256" key="4">
    <source>
        <dbReference type="ARBA" id="ARBA00022975"/>
    </source>
</evidence>
<dbReference type="PROSITE" id="PS00483">
    <property type="entry name" value="DIHYDROOROTASE_2"/>
    <property type="match status" value="1"/>
</dbReference>
<keyword evidence="6" id="KW-1185">Reference proteome</keyword>